<evidence type="ECO:0000313" key="4">
    <source>
        <dbReference type="EMBL" id="KLE33931.1"/>
    </source>
</evidence>
<evidence type="ECO:0000256" key="1">
    <source>
        <dbReference type="SAM" id="MobiDB-lite"/>
    </source>
</evidence>
<dbReference type="PATRIC" id="fig|1581420.6.peg.2441"/>
<feature type="compositionally biased region" description="Acidic residues" evidence="1">
    <location>
        <begin position="18"/>
        <end position="33"/>
    </location>
</feature>
<feature type="transmembrane region" description="Helical" evidence="2">
    <location>
        <begin position="53"/>
        <end position="74"/>
    </location>
</feature>
<dbReference type="GO" id="GO:0042834">
    <property type="term" value="F:peptidoglycan binding"/>
    <property type="evidence" value="ECO:0007669"/>
    <property type="project" value="InterPro"/>
</dbReference>
<feature type="region of interest" description="Disordered" evidence="1">
    <location>
        <begin position="1"/>
        <end position="33"/>
    </location>
</feature>
<dbReference type="InterPro" id="IPR007730">
    <property type="entry name" value="SPOR-like_dom"/>
</dbReference>
<dbReference type="STRING" id="1581420.AAW00_11940"/>
<comment type="caution">
    <text evidence="4">The sequence shown here is derived from an EMBL/GenBank/DDBJ whole genome shotgun (WGS) entry which is preliminary data.</text>
</comment>
<accession>A0A0G9MT96</accession>
<evidence type="ECO:0000313" key="5">
    <source>
        <dbReference type="Proteomes" id="UP000053464"/>
    </source>
</evidence>
<gene>
    <name evidence="4" type="ORF">AAW00_11940</name>
</gene>
<feature type="compositionally biased region" description="Low complexity" evidence="1">
    <location>
        <begin position="146"/>
        <end position="157"/>
    </location>
</feature>
<dbReference type="Gene3D" id="3.30.70.1070">
    <property type="entry name" value="Sporulation related repeat"/>
    <property type="match status" value="1"/>
</dbReference>
<dbReference type="AlphaFoldDB" id="A0A0G9MT96"/>
<keyword evidence="2" id="KW-0812">Transmembrane</keyword>
<dbReference type="InterPro" id="IPR036680">
    <property type="entry name" value="SPOR-like_sf"/>
</dbReference>
<dbReference type="EMBL" id="LBHB01000003">
    <property type="protein sequence ID" value="KLE33931.1"/>
    <property type="molecule type" value="Genomic_DNA"/>
</dbReference>
<proteinExistence type="predicted"/>
<feature type="region of interest" description="Disordered" evidence="1">
    <location>
        <begin position="122"/>
        <end position="157"/>
    </location>
</feature>
<dbReference type="Pfam" id="PF05036">
    <property type="entry name" value="SPOR"/>
    <property type="match status" value="1"/>
</dbReference>
<feature type="compositionally biased region" description="Basic and acidic residues" evidence="1">
    <location>
        <begin position="133"/>
        <end position="144"/>
    </location>
</feature>
<keyword evidence="5" id="KW-1185">Reference proteome</keyword>
<organism evidence="4 5">
    <name type="scientific">Aurantiacibacter luteus</name>
    <dbReference type="NCBI Taxonomy" id="1581420"/>
    <lineage>
        <taxon>Bacteria</taxon>
        <taxon>Pseudomonadati</taxon>
        <taxon>Pseudomonadota</taxon>
        <taxon>Alphaproteobacteria</taxon>
        <taxon>Sphingomonadales</taxon>
        <taxon>Erythrobacteraceae</taxon>
        <taxon>Aurantiacibacter</taxon>
    </lineage>
</organism>
<name>A0A0G9MT96_9SPHN</name>
<keyword evidence="2" id="KW-1133">Transmembrane helix</keyword>
<evidence type="ECO:0000256" key="2">
    <source>
        <dbReference type="SAM" id="Phobius"/>
    </source>
</evidence>
<feature type="domain" description="SPOR" evidence="3">
    <location>
        <begin position="157"/>
        <end position="237"/>
    </location>
</feature>
<dbReference type="Proteomes" id="UP000053464">
    <property type="component" value="Unassembled WGS sequence"/>
</dbReference>
<sequence length="237" mass="25144">MDHDEGSLGEGDFADAGTEWDDDGQLALADDDEQLPWLEADDYEDEGGFDWRIVVYALFGLAVVALLLGAVWYFTRDKADPELMPDGSTIEAPEEAYKERPENPGGAEVAGTGDQAFEVAEGQSTRGIIGDEGEVRPSIDRDQGEDAPAPDASATATASGSEVYVQIGAFGSRADADAAWATATSRYPALSGMRHRVLEGEVNGATVFRLQAVAASRDAGEATCRSIRNAGGDCYIR</sequence>
<keyword evidence="2" id="KW-0472">Membrane</keyword>
<dbReference type="PROSITE" id="PS51724">
    <property type="entry name" value="SPOR"/>
    <property type="match status" value="1"/>
</dbReference>
<reference evidence="4 5" key="1">
    <citation type="submission" date="2015-04" db="EMBL/GenBank/DDBJ databases">
        <title>The draft genome sequence of Erythrobacter luteus KA37.</title>
        <authorList>
            <person name="Zhuang L."/>
            <person name="Liu Y."/>
            <person name="Shao Z."/>
        </authorList>
    </citation>
    <scope>NUCLEOTIDE SEQUENCE [LARGE SCALE GENOMIC DNA]</scope>
    <source>
        <strain evidence="4 5">KA37</strain>
    </source>
</reference>
<protein>
    <recommendedName>
        <fullName evidence="3">SPOR domain-containing protein</fullName>
    </recommendedName>
</protein>
<evidence type="ECO:0000259" key="3">
    <source>
        <dbReference type="PROSITE" id="PS51724"/>
    </source>
</evidence>